<dbReference type="PANTHER" id="PTHR34820">
    <property type="entry name" value="INNER MEMBRANE PROTEIN YEBZ"/>
    <property type="match status" value="1"/>
</dbReference>
<evidence type="ECO:0000256" key="5">
    <source>
        <dbReference type="SAM" id="MobiDB-lite"/>
    </source>
</evidence>
<dbReference type="EMBL" id="JBHTHR010000156">
    <property type="protein sequence ID" value="MFD0801139.1"/>
    <property type="molecule type" value="Genomic_DNA"/>
</dbReference>
<keyword evidence="6" id="KW-1133">Transmembrane helix</keyword>
<dbReference type="Pfam" id="PF04234">
    <property type="entry name" value="CopC"/>
    <property type="match status" value="1"/>
</dbReference>
<dbReference type="InterPro" id="IPR007348">
    <property type="entry name" value="CopC_dom"/>
</dbReference>
<organism evidence="8 9">
    <name type="scientific">Streptomonospora algeriensis</name>
    <dbReference type="NCBI Taxonomy" id="995084"/>
    <lineage>
        <taxon>Bacteria</taxon>
        <taxon>Bacillati</taxon>
        <taxon>Actinomycetota</taxon>
        <taxon>Actinomycetes</taxon>
        <taxon>Streptosporangiales</taxon>
        <taxon>Nocardiopsidaceae</taxon>
        <taxon>Streptomonospora</taxon>
    </lineage>
</organism>
<sequence length="225" mass="22239">MNLATPVASDPVTQQRPPSAVRRPAVAAAALLGSLALATAAAPAALAHDTLTSSSPEDGAELDAVPEEVALTFSNDIGEGGNAIVVTGPDGANHEEGEVEIDGPDASVGLHELPAAGEYTVAYRIVSSDGHALEDEIAFSVTEEAVAAPGPSPEAEESASQNGSGSGESADAEESPAARSPTDPSMLGPVAGVVAGIAAIALIAILLIRLRNRPGGPGSRGGEES</sequence>
<dbReference type="SUPFAM" id="SSF81296">
    <property type="entry name" value="E set domains"/>
    <property type="match status" value="1"/>
</dbReference>
<evidence type="ECO:0000256" key="2">
    <source>
        <dbReference type="ARBA" id="ARBA00022723"/>
    </source>
</evidence>
<evidence type="ECO:0000256" key="1">
    <source>
        <dbReference type="ARBA" id="ARBA00004196"/>
    </source>
</evidence>
<dbReference type="InterPro" id="IPR014756">
    <property type="entry name" value="Ig_E-set"/>
</dbReference>
<keyword evidence="2" id="KW-0479">Metal-binding</keyword>
<gene>
    <name evidence="8" type="ORF">ACFQZU_07395</name>
</gene>
<comment type="caution">
    <text evidence="8">The sequence shown here is derived from an EMBL/GenBank/DDBJ whole genome shotgun (WGS) entry which is preliminary data.</text>
</comment>
<evidence type="ECO:0000313" key="9">
    <source>
        <dbReference type="Proteomes" id="UP001596956"/>
    </source>
</evidence>
<keyword evidence="3" id="KW-0732">Signal</keyword>
<dbReference type="InterPro" id="IPR032694">
    <property type="entry name" value="CopC/D"/>
</dbReference>
<evidence type="ECO:0000259" key="7">
    <source>
        <dbReference type="Pfam" id="PF04234"/>
    </source>
</evidence>
<dbReference type="Gene3D" id="2.60.40.1220">
    <property type="match status" value="1"/>
</dbReference>
<name>A0ABW3BEC1_9ACTN</name>
<keyword evidence="6" id="KW-0812">Transmembrane</keyword>
<keyword evidence="6" id="KW-0472">Membrane</keyword>
<evidence type="ECO:0000313" key="8">
    <source>
        <dbReference type="EMBL" id="MFD0801139.1"/>
    </source>
</evidence>
<feature type="transmembrane region" description="Helical" evidence="6">
    <location>
        <begin position="186"/>
        <end position="210"/>
    </location>
</feature>
<reference evidence="9" key="1">
    <citation type="journal article" date="2019" name="Int. J. Syst. Evol. Microbiol.">
        <title>The Global Catalogue of Microorganisms (GCM) 10K type strain sequencing project: providing services to taxonomists for standard genome sequencing and annotation.</title>
        <authorList>
            <consortium name="The Broad Institute Genomics Platform"/>
            <consortium name="The Broad Institute Genome Sequencing Center for Infectious Disease"/>
            <person name="Wu L."/>
            <person name="Ma J."/>
        </authorList>
    </citation>
    <scope>NUCLEOTIDE SEQUENCE [LARGE SCALE GENOMIC DNA]</scope>
    <source>
        <strain evidence="9">CCUG 63369</strain>
    </source>
</reference>
<feature type="domain" description="CopC" evidence="7">
    <location>
        <begin position="48"/>
        <end position="141"/>
    </location>
</feature>
<evidence type="ECO:0000256" key="4">
    <source>
        <dbReference type="ARBA" id="ARBA00023008"/>
    </source>
</evidence>
<dbReference type="Proteomes" id="UP001596956">
    <property type="component" value="Unassembled WGS sequence"/>
</dbReference>
<dbReference type="PANTHER" id="PTHR34820:SF4">
    <property type="entry name" value="INNER MEMBRANE PROTEIN YEBZ"/>
    <property type="match status" value="1"/>
</dbReference>
<feature type="region of interest" description="Disordered" evidence="5">
    <location>
        <begin position="144"/>
        <end position="188"/>
    </location>
</feature>
<keyword evidence="4" id="KW-0186">Copper</keyword>
<accession>A0ABW3BEC1</accession>
<protein>
    <submittedName>
        <fullName evidence="8">Copper resistance protein CopC</fullName>
    </submittedName>
</protein>
<feature type="region of interest" description="Disordered" evidence="5">
    <location>
        <begin position="1"/>
        <end position="21"/>
    </location>
</feature>
<evidence type="ECO:0000256" key="3">
    <source>
        <dbReference type="ARBA" id="ARBA00022729"/>
    </source>
</evidence>
<keyword evidence="9" id="KW-1185">Reference proteome</keyword>
<dbReference type="InterPro" id="IPR014755">
    <property type="entry name" value="Cu-Rt/internalin_Ig-like"/>
</dbReference>
<evidence type="ECO:0000256" key="6">
    <source>
        <dbReference type="SAM" id="Phobius"/>
    </source>
</evidence>
<proteinExistence type="predicted"/>
<comment type="subcellular location">
    <subcellularLocation>
        <location evidence="1">Cell envelope</location>
    </subcellularLocation>
</comment>